<organism evidence="1 2">
    <name type="scientific">Maricaulis maris</name>
    <dbReference type="NCBI Taxonomy" id="74318"/>
    <lineage>
        <taxon>Bacteria</taxon>
        <taxon>Pseudomonadati</taxon>
        <taxon>Pseudomonadota</taxon>
        <taxon>Alphaproteobacteria</taxon>
        <taxon>Maricaulales</taxon>
        <taxon>Maricaulaceae</taxon>
        <taxon>Maricaulis</taxon>
    </lineage>
</organism>
<reference evidence="1 2" key="1">
    <citation type="submission" date="2018-10" db="EMBL/GenBank/DDBJ databases">
        <title>Genomic Encyclopedia of Type Strains, Phase IV (KMG-IV): sequencing the most valuable type-strain genomes for metagenomic binning, comparative biology and taxonomic classification.</title>
        <authorList>
            <person name="Goeker M."/>
        </authorList>
    </citation>
    <scope>NUCLEOTIDE SEQUENCE [LARGE SCALE GENOMIC DNA]</scope>
    <source>
        <strain evidence="1 2">DSM 4734</strain>
    </source>
</reference>
<accession>A0A495D1M5</accession>
<dbReference type="AlphaFoldDB" id="A0A495D1M5"/>
<evidence type="ECO:0000313" key="1">
    <source>
        <dbReference type="EMBL" id="RKQ95436.1"/>
    </source>
</evidence>
<protein>
    <submittedName>
        <fullName evidence="1">Uncharacterized protein</fullName>
    </submittedName>
</protein>
<evidence type="ECO:0000313" key="2">
    <source>
        <dbReference type="Proteomes" id="UP000273675"/>
    </source>
</evidence>
<dbReference type="EMBL" id="RBIM01000006">
    <property type="protein sequence ID" value="RKQ95436.1"/>
    <property type="molecule type" value="Genomic_DNA"/>
</dbReference>
<comment type="caution">
    <text evidence="1">The sequence shown here is derived from an EMBL/GenBank/DDBJ whole genome shotgun (WGS) entry which is preliminary data.</text>
</comment>
<name>A0A495D1M5_9PROT</name>
<proteinExistence type="predicted"/>
<dbReference type="Proteomes" id="UP000273675">
    <property type="component" value="Unassembled WGS sequence"/>
</dbReference>
<dbReference type="RefSeq" id="WP_170150470.1">
    <property type="nucleotide sequence ID" value="NZ_RBIM01000006.1"/>
</dbReference>
<sequence>MNKSDEIGVMWSMSVKAVWAQLALHGCPLPQGENGYAGWVALYVPCCDNYRLCDEDYRSVRRLHPPPFLPKSQCDLPTPGGYVGVVKVGRQRRSNGGGGYFGFVRPVRHAVVFDQSLPAECPGGPRPIRDAALLQALRAAVVAAEGRS</sequence>
<gene>
    <name evidence="1" type="ORF">C7435_2538</name>
</gene>